<feature type="signal peptide" evidence="1">
    <location>
        <begin position="1"/>
        <end position="18"/>
    </location>
</feature>
<reference evidence="2 3" key="1">
    <citation type="submission" date="2022-03" db="EMBL/GenBank/DDBJ databases">
        <authorList>
            <person name="Nunn A."/>
            <person name="Chopra R."/>
            <person name="Nunn A."/>
            <person name="Contreras Garrido A."/>
        </authorList>
    </citation>
    <scope>NUCLEOTIDE SEQUENCE [LARGE SCALE GENOMIC DNA]</scope>
</reference>
<protein>
    <submittedName>
        <fullName evidence="2">Uncharacterized protein</fullName>
    </submittedName>
</protein>
<name>A0AAU9RVA0_THLAR</name>
<sequence length="113" mass="12803">MSRFLMWLVFQGCIVADARRSLMVTHAEDYKDESLAVFGEAEALTIALFDPLFSYMSGSKTCGKWSVVLKANEQAESYVKCKQTIHKVDSEFQSAKTLKMDDVSDPRVMYSRS</sequence>
<dbReference type="Proteomes" id="UP000836841">
    <property type="component" value="Chromosome 3"/>
</dbReference>
<dbReference type="Pfam" id="PF03087">
    <property type="entry name" value="BPS1"/>
    <property type="match status" value="1"/>
</dbReference>
<proteinExistence type="predicted"/>
<evidence type="ECO:0000313" key="2">
    <source>
        <dbReference type="EMBL" id="CAH2051504.1"/>
    </source>
</evidence>
<dbReference type="AlphaFoldDB" id="A0AAU9RVA0"/>
<dbReference type="GO" id="GO:0048367">
    <property type="term" value="P:shoot system development"/>
    <property type="evidence" value="ECO:0007669"/>
    <property type="project" value="InterPro"/>
</dbReference>
<organism evidence="2 3">
    <name type="scientific">Thlaspi arvense</name>
    <name type="common">Field penny-cress</name>
    <dbReference type="NCBI Taxonomy" id="13288"/>
    <lineage>
        <taxon>Eukaryota</taxon>
        <taxon>Viridiplantae</taxon>
        <taxon>Streptophyta</taxon>
        <taxon>Embryophyta</taxon>
        <taxon>Tracheophyta</taxon>
        <taxon>Spermatophyta</taxon>
        <taxon>Magnoliopsida</taxon>
        <taxon>eudicotyledons</taxon>
        <taxon>Gunneridae</taxon>
        <taxon>Pentapetalae</taxon>
        <taxon>rosids</taxon>
        <taxon>malvids</taxon>
        <taxon>Brassicales</taxon>
        <taxon>Brassicaceae</taxon>
        <taxon>Thlaspideae</taxon>
        <taxon>Thlaspi</taxon>
    </lineage>
</organism>
<evidence type="ECO:0000256" key="1">
    <source>
        <dbReference type="SAM" id="SignalP"/>
    </source>
</evidence>
<accession>A0AAU9RVA0</accession>
<keyword evidence="1" id="KW-0732">Signal</keyword>
<keyword evidence="3" id="KW-1185">Reference proteome</keyword>
<gene>
    <name evidence="2" type="ORF">TAV2_LOCUS11819</name>
</gene>
<dbReference type="EMBL" id="OU466859">
    <property type="protein sequence ID" value="CAH2051504.1"/>
    <property type="molecule type" value="Genomic_DNA"/>
</dbReference>
<dbReference type="InterPro" id="IPR004320">
    <property type="entry name" value="BPS1_pln"/>
</dbReference>
<dbReference type="GO" id="GO:0048364">
    <property type="term" value="P:root development"/>
    <property type="evidence" value="ECO:0007669"/>
    <property type="project" value="InterPro"/>
</dbReference>
<feature type="chain" id="PRO_5043403957" evidence="1">
    <location>
        <begin position="19"/>
        <end position="113"/>
    </location>
</feature>
<evidence type="ECO:0000313" key="3">
    <source>
        <dbReference type="Proteomes" id="UP000836841"/>
    </source>
</evidence>